<protein>
    <recommendedName>
        <fullName evidence="3">F-box domain-containing protein</fullName>
    </recommendedName>
</protein>
<keyword evidence="2" id="KW-1185">Reference proteome</keyword>
<dbReference type="AlphaFoldDB" id="A0A369J6Q7"/>
<evidence type="ECO:0000313" key="2">
    <source>
        <dbReference type="Proteomes" id="UP000076154"/>
    </source>
</evidence>
<gene>
    <name evidence="1" type="ORF">Hypma_003393</name>
</gene>
<proteinExistence type="predicted"/>
<sequence length="463" mass="52313">MPKPYESKPMLIDDVVLKVLTFCDIYTVLTASQASKCLHALAFSKSTWLALLSDLHQRSIIDLPPDERLDTYTITGLIGLVKHIVQGPQSWSPTSAAHNPDPAIRHQIILKPEIQHGPDILSWENEPQLLPGGRFVMFQNSGKLECWSVAFCELIWTYQSDMERYRVDTFTTETVDEGRRAVILIGIRAYGGGTEPTKNLIEVVNLDLLTRTSTSLLRERAPDTRHDNPFCRFHVQGDYAVVCMHHTEWILIIRLSTNTKRTFNISNIYCDMDLIPGYLILSTLRTMSESSSMLDIRLWPIETLLEAQDGALIDSIAPLATEPIELNVPNASVTFRLSAHLSPLRTNQSTLWVLVSSLSPLLALVRKYHVSHYAGQRPTIRCVKAWERTDAVIYVPCDTSRISYAGYAETFWARKNYIYSLGRPNVESTVVRLLGRGDHMHMSAYSGALTYATHESVVVNFYT</sequence>
<dbReference type="OrthoDB" id="3034290at2759"/>
<dbReference type="EMBL" id="LUEZ02000134">
    <property type="protein sequence ID" value="RDB16095.1"/>
    <property type="molecule type" value="Genomic_DNA"/>
</dbReference>
<dbReference type="Proteomes" id="UP000076154">
    <property type="component" value="Unassembled WGS sequence"/>
</dbReference>
<dbReference type="InParanoid" id="A0A369J6Q7"/>
<evidence type="ECO:0008006" key="3">
    <source>
        <dbReference type="Google" id="ProtNLM"/>
    </source>
</evidence>
<dbReference type="InterPro" id="IPR036047">
    <property type="entry name" value="F-box-like_dom_sf"/>
</dbReference>
<reference evidence="1" key="1">
    <citation type="submission" date="2018-04" db="EMBL/GenBank/DDBJ databases">
        <title>Whole genome sequencing of Hypsizygus marmoreus.</title>
        <authorList>
            <person name="Choi I.-G."/>
            <person name="Min B."/>
            <person name="Kim J.-G."/>
            <person name="Kim S."/>
            <person name="Oh Y.-L."/>
            <person name="Kong W.-S."/>
            <person name="Park H."/>
            <person name="Jeong J."/>
            <person name="Song E.-S."/>
        </authorList>
    </citation>
    <scope>NUCLEOTIDE SEQUENCE [LARGE SCALE GENOMIC DNA]</scope>
    <source>
        <strain evidence="1">51987-8</strain>
    </source>
</reference>
<organism evidence="1 2">
    <name type="scientific">Hypsizygus marmoreus</name>
    <name type="common">White beech mushroom</name>
    <name type="synonym">Agaricus marmoreus</name>
    <dbReference type="NCBI Taxonomy" id="39966"/>
    <lineage>
        <taxon>Eukaryota</taxon>
        <taxon>Fungi</taxon>
        <taxon>Dikarya</taxon>
        <taxon>Basidiomycota</taxon>
        <taxon>Agaricomycotina</taxon>
        <taxon>Agaricomycetes</taxon>
        <taxon>Agaricomycetidae</taxon>
        <taxon>Agaricales</taxon>
        <taxon>Tricholomatineae</taxon>
        <taxon>Lyophyllaceae</taxon>
        <taxon>Hypsizygus</taxon>
    </lineage>
</organism>
<dbReference type="SUPFAM" id="SSF81383">
    <property type="entry name" value="F-box domain"/>
    <property type="match status" value="1"/>
</dbReference>
<accession>A0A369J6Q7</accession>
<comment type="caution">
    <text evidence="1">The sequence shown here is derived from an EMBL/GenBank/DDBJ whole genome shotgun (WGS) entry which is preliminary data.</text>
</comment>
<name>A0A369J6Q7_HYPMA</name>
<evidence type="ECO:0000313" key="1">
    <source>
        <dbReference type="EMBL" id="RDB16095.1"/>
    </source>
</evidence>